<dbReference type="STRING" id="337451.A0A443PQZ8"/>
<protein>
    <submittedName>
        <fullName evidence="3">Putative glutathione S-transferase</fullName>
    </submittedName>
</protein>
<evidence type="ECO:0000313" key="4">
    <source>
        <dbReference type="Proteomes" id="UP000283530"/>
    </source>
</evidence>
<proteinExistence type="predicted"/>
<organism evidence="3 4">
    <name type="scientific">Cinnamomum micranthum f. kanehirae</name>
    <dbReference type="NCBI Taxonomy" id="337451"/>
    <lineage>
        <taxon>Eukaryota</taxon>
        <taxon>Viridiplantae</taxon>
        <taxon>Streptophyta</taxon>
        <taxon>Embryophyta</taxon>
        <taxon>Tracheophyta</taxon>
        <taxon>Spermatophyta</taxon>
        <taxon>Magnoliopsida</taxon>
        <taxon>Magnoliidae</taxon>
        <taxon>Laurales</taxon>
        <taxon>Lauraceae</taxon>
        <taxon>Cinnamomum</taxon>
    </lineage>
</organism>
<dbReference type="PROSITE" id="PS50405">
    <property type="entry name" value="GST_CTER"/>
    <property type="match status" value="1"/>
</dbReference>
<dbReference type="GO" id="GO:0006749">
    <property type="term" value="P:glutathione metabolic process"/>
    <property type="evidence" value="ECO:0007669"/>
    <property type="project" value="InterPro"/>
</dbReference>
<dbReference type="EMBL" id="QPKB01000010">
    <property type="protein sequence ID" value="RWR93189.1"/>
    <property type="molecule type" value="Genomic_DNA"/>
</dbReference>
<dbReference type="SUPFAM" id="SSF47616">
    <property type="entry name" value="GST C-terminal domain-like"/>
    <property type="match status" value="1"/>
</dbReference>
<dbReference type="Gene3D" id="1.20.1050.10">
    <property type="match status" value="1"/>
</dbReference>
<feature type="region of interest" description="Disordered" evidence="1">
    <location>
        <begin position="24"/>
        <end position="49"/>
    </location>
</feature>
<keyword evidence="4" id="KW-1185">Reference proteome</keyword>
<name>A0A443PQZ8_9MAGN</name>
<feature type="domain" description="GST C-terminal" evidence="2">
    <location>
        <begin position="1"/>
        <end position="115"/>
    </location>
</feature>
<dbReference type="CDD" id="cd03185">
    <property type="entry name" value="GST_C_Tau"/>
    <property type="match status" value="1"/>
</dbReference>
<sequence length="127" mass="15020">MRHVERRGRITELCCQCRPIEREREKDRGREKMSNRIKGEKGFRESSKTSHFGGKSLGYVDVMLVPLAFWFYPYEIDGNFSIENECPKLIAWMKRCIEKENVSKVLPNPHKVYDFVGILKKKYGVEF</sequence>
<feature type="compositionally biased region" description="Basic and acidic residues" evidence="1">
    <location>
        <begin position="24"/>
        <end position="48"/>
    </location>
</feature>
<dbReference type="GO" id="GO:0004364">
    <property type="term" value="F:glutathione transferase activity"/>
    <property type="evidence" value="ECO:0007669"/>
    <property type="project" value="InterPro"/>
</dbReference>
<evidence type="ECO:0000313" key="3">
    <source>
        <dbReference type="EMBL" id="RWR93189.1"/>
    </source>
</evidence>
<reference evidence="3 4" key="1">
    <citation type="journal article" date="2019" name="Nat. Plants">
        <title>Stout camphor tree genome fills gaps in understanding of flowering plant genome evolution.</title>
        <authorList>
            <person name="Chaw S.M."/>
            <person name="Liu Y.C."/>
            <person name="Wu Y.W."/>
            <person name="Wang H.Y."/>
            <person name="Lin C.I."/>
            <person name="Wu C.S."/>
            <person name="Ke H.M."/>
            <person name="Chang L.Y."/>
            <person name="Hsu C.Y."/>
            <person name="Yang H.T."/>
            <person name="Sudianto E."/>
            <person name="Hsu M.H."/>
            <person name="Wu K.P."/>
            <person name="Wang L.N."/>
            <person name="Leebens-Mack J.H."/>
            <person name="Tsai I.J."/>
        </authorList>
    </citation>
    <scope>NUCLEOTIDE SEQUENCE [LARGE SCALE GENOMIC DNA]</scope>
    <source>
        <strain evidence="4">cv. Chaw 1501</strain>
        <tissue evidence="3">Young leaves</tissue>
    </source>
</reference>
<keyword evidence="3" id="KW-0808">Transferase</keyword>
<accession>A0A443PQZ8</accession>
<evidence type="ECO:0000256" key="1">
    <source>
        <dbReference type="SAM" id="MobiDB-lite"/>
    </source>
</evidence>
<dbReference type="Pfam" id="PF00043">
    <property type="entry name" value="GST_C"/>
    <property type="match status" value="1"/>
</dbReference>
<dbReference type="AlphaFoldDB" id="A0A443PQZ8"/>
<evidence type="ECO:0000259" key="2">
    <source>
        <dbReference type="PROSITE" id="PS50405"/>
    </source>
</evidence>
<dbReference type="OrthoDB" id="202840at2759"/>
<dbReference type="InterPro" id="IPR004046">
    <property type="entry name" value="GST_C"/>
</dbReference>
<dbReference type="Proteomes" id="UP000283530">
    <property type="component" value="Unassembled WGS sequence"/>
</dbReference>
<dbReference type="InterPro" id="IPR045074">
    <property type="entry name" value="GST_C_Tau"/>
</dbReference>
<dbReference type="InterPro" id="IPR010987">
    <property type="entry name" value="Glutathione-S-Trfase_C-like"/>
</dbReference>
<comment type="caution">
    <text evidence="3">The sequence shown here is derived from an EMBL/GenBank/DDBJ whole genome shotgun (WGS) entry which is preliminary data.</text>
</comment>
<dbReference type="InterPro" id="IPR036282">
    <property type="entry name" value="Glutathione-S-Trfase_C_sf"/>
</dbReference>
<gene>
    <name evidence="3" type="ORF">CKAN_02242600</name>
</gene>